<reference evidence="2 3" key="1">
    <citation type="submission" date="2023-11" db="EMBL/GenBank/DDBJ databases">
        <title>Dfirmibasis_genome.</title>
        <authorList>
            <person name="Edelbroek B."/>
            <person name="Kjellin J."/>
            <person name="Jerlstrom-Hultqvist J."/>
            <person name="Soderbom F."/>
        </authorList>
    </citation>
    <scope>NUCLEOTIDE SEQUENCE [LARGE SCALE GENOMIC DNA]</scope>
    <source>
        <strain evidence="2 3">TNS-C-14</strain>
    </source>
</reference>
<keyword evidence="1" id="KW-0175">Coiled coil</keyword>
<evidence type="ECO:0000313" key="2">
    <source>
        <dbReference type="EMBL" id="KAK5583700.1"/>
    </source>
</evidence>
<accession>A0AAN7Z406</accession>
<dbReference type="EMBL" id="JAVFKY010000001">
    <property type="protein sequence ID" value="KAK5583700.1"/>
    <property type="molecule type" value="Genomic_DNA"/>
</dbReference>
<sequence length="192" mass="22419">MELFEIIGTPKNYKECGDLFTEEYEVSIHKDCNDNNENDSIDSLNKKYQEEEEENNGKFHNFIEINECDINKILTEVSKSYSNSDTEGDDDENYKNLFTVKKKKTNGKNFQFINFTPELLGLNQAQVAKKLKMSTNKLRRVLTNVITQIPSLSDEYFKPGKRRIMWPHRNCSNSPLVIFALENNGIQVRYEK</sequence>
<organism evidence="2 3">
    <name type="scientific">Dictyostelium firmibasis</name>
    <dbReference type="NCBI Taxonomy" id="79012"/>
    <lineage>
        <taxon>Eukaryota</taxon>
        <taxon>Amoebozoa</taxon>
        <taxon>Evosea</taxon>
        <taxon>Eumycetozoa</taxon>
        <taxon>Dictyostelia</taxon>
        <taxon>Dictyosteliales</taxon>
        <taxon>Dictyosteliaceae</taxon>
        <taxon>Dictyostelium</taxon>
    </lineage>
</organism>
<evidence type="ECO:0000256" key="1">
    <source>
        <dbReference type="SAM" id="Coils"/>
    </source>
</evidence>
<evidence type="ECO:0000313" key="3">
    <source>
        <dbReference type="Proteomes" id="UP001344447"/>
    </source>
</evidence>
<name>A0AAN7Z406_9MYCE</name>
<comment type="caution">
    <text evidence="2">The sequence shown here is derived from an EMBL/GenBank/DDBJ whole genome shotgun (WGS) entry which is preliminary data.</text>
</comment>
<protein>
    <submittedName>
        <fullName evidence="2">Uncharacterized protein</fullName>
    </submittedName>
</protein>
<dbReference type="AlphaFoldDB" id="A0AAN7Z406"/>
<proteinExistence type="predicted"/>
<dbReference type="Proteomes" id="UP001344447">
    <property type="component" value="Unassembled WGS sequence"/>
</dbReference>
<feature type="coiled-coil region" evidence="1">
    <location>
        <begin position="34"/>
        <end position="61"/>
    </location>
</feature>
<gene>
    <name evidence="2" type="ORF">RB653_005298</name>
</gene>
<keyword evidence="3" id="KW-1185">Reference proteome</keyword>